<accession>A0A066XYU7</accession>
<dbReference type="InterPro" id="IPR009081">
    <property type="entry name" value="PP-bd_ACP"/>
</dbReference>
<evidence type="ECO:0000256" key="5">
    <source>
        <dbReference type="ARBA" id="ARBA00023268"/>
    </source>
</evidence>
<protein>
    <submittedName>
        <fullName evidence="8">Putative beta-ketoacyl synthase domain-containing protein</fullName>
    </submittedName>
</protein>
<evidence type="ECO:0000256" key="1">
    <source>
        <dbReference type="ARBA" id="ARBA00022450"/>
    </source>
</evidence>
<dbReference type="Pfam" id="PF00550">
    <property type="entry name" value="PP-binding"/>
    <property type="match status" value="1"/>
</dbReference>
<name>A0A066XYU7_COLSU</name>
<feature type="compositionally biased region" description="Low complexity" evidence="6">
    <location>
        <begin position="1065"/>
        <end position="1077"/>
    </location>
</feature>
<evidence type="ECO:0000256" key="2">
    <source>
        <dbReference type="ARBA" id="ARBA00022553"/>
    </source>
</evidence>
<dbReference type="OMA" id="DITEDLM"/>
<reference evidence="9" key="1">
    <citation type="journal article" date="2014" name="Genome Announc.">
        <title>Draft genome sequence of Colletotrichum sublineola, a destructive pathogen of cultivated sorghum.</title>
        <authorList>
            <person name="Baroncelli R."/>
            <person name="Sanz-Martin J.M."/>
            <person name="Rech G.E."/>
            <person name="Sukno S.A."/>
            <person name="Thon M.R."/>
        </authorList>
    </citation>
    <scope>NUCLEOTIDE SEQUENCE [LARGE SCALE GENOMIC DNA]</scope>
    <source>
        <strain evidence="9">TX430BB</strain>
    </source>
</reference>
<dbReference type="SUPFAM" id="SSF47336">
    <property type="entry name" value="ACP-like"/>
    <property type="match status" value="1"/>
</dbReference>
<dbReference type="Gene3D" id="3.40.50.150">
    <property type="entry name" value="Vaccinia Virus protein VP39"/>
    <property type="match status" value="1"/>
</dbReference>
<dbReference type="CDD" id="cd19532">
    <property type="entry name" value="C_PKS-NRPS"/>
    <property type="match status" value="1"/>
</dbReference>
<dbReference type="PROSITE" id="PS50075">
    <property type="entry name" value="CARRIER"/>
    <property type="match status" value="1"/>
</dbReference>
<keyword evidence="2" id="KW-0597">Phosphoprotein</keyword>
<evidence type="ECO:0000256" key="6">
    <source>
        <dbReference type="SAM" id="MobiDB-lite"/>
    </source>
</evidence>
<feature type="region of interest" description="Disordered" evidence="6">
    <location>
        <begin position="1065"/>
        <end position="1095"/>
    </location>
</feature>
<keyword evidence="1" id="KW-0596">Phosphopantetheine</keyword>
<dbReference type="HOGENOM" id="CLU_248088_0_0_1"/>
<dbReference type="PANTHER" id="PTHR43775">
    <property type="entry name" value="FATTY ACID SYNTHASE"/>
    <property type="match status" value="1"/>
</dbReference>
<dbReference type="SUPFAM" id="SSF52777">
    <property type="entry name" value="CoA-dependent acyltransferases"/>
    <property type="match status" value="2"/>
</dbReference>
<evidence type="ECO:0000313" key="9">
    <source>
        <dbReference type="Proteomes" id="UP000027238"/>
    </source>
</evidence>
<dbReference type="GO" id="GO:0016491">
    <property type="term" value="F:oxidoreductase activity"/>
    <property type="evidence" value="ECO:0007669"/>
    <property type="project" value="UniProtKB-KW"/>
</dbReference>
<dbReference type="Pfam" id="PF08242">
    <property type="entry name" value="Methyltransf_12"/>
    <property type="match status" value="1"/>
</dbReference>
<proteinExistence type="predicted"/>
<dbReference type="InterPro" id="IPR013968">
    <property type="entry name" value="PKS_KR"/>
</dbReference>
<organism evidence="8 9">
    <name type="scientific">Colletotrichum sublineola</name>
    <name type="common">Sorghum anthracnose fungus</name>
    <dbReference type="NCBI Taxonomy" id="1173701"/>
    <lineage>
        <taxon>Eukaryota</taxon>
        <taxon>Fungi</taxon>
        <taxon>Dikarya</taxon>
        <taxon>Ascomycota</taxon>
        <taxon>Pezizomycotina</taxon>
        <taxon>Sordariomycetes</taxon>
        <taxon>Hypocreomycetidae</taxon>
        <taxon>Glomerellales</taxon>
        <taxon>Glomerellaceae</taxon>
        <taxon>Colletotrichum</taxon>
        <taxon>Colletotrichum graminicola species complex</taxon>
    </lineage>
</organism>
<dbReference type="SUPFAM" id="SSF51735">
    <property type="entry name" value="NAD(P)-binding Rossmann-fold domains"/>
    <property type="match status" value="1"/>
</dbReference>
<dbReference type="GO" id="GO:0009403">
    <property type="term" value="P:toxin biosynthetic process"/>
    <property type="evidence" value="ECO:0007669"/>
    <property type="project" value="UniProtKB-ARBA"/>
</dbReference>
<dbReference type="GO" id="GO:0031177">
    <property type="term" value="F:phosphopantetheine binding"/>
    <property type="evidence" value="ECO:0007669"/>
    <property type="project" value="InterPro"/>
</dbReference>
<dbReference type="SUPFAM" id="SSF53335">
    <property type="entry name" value="S-adenosyl-L-methionine-dependent methyltransferases"/>
    <property type="match status" value="1"/>
</dbReference>
<gene>
    <name evidence="8" type="ORF">CSUB01_12221</name>
</gene>
<dbReference type="InterPro" id="IPR001242">
    <property type="entry name" value="Condensation_dom"/>
</dbReference>
<comment type="caution">
    <text evidence="8">The sequence shown here is derived from an EMBL/GenBank/DDBJ whole genome shotgun (WGS) entry which is preliminary data.</text>
</comment>
<dbReference type="CDD" id="cd02440">
    <property type="entry name" value="AdoMet_MTases"/>
    <property type="match status" value="1"/>
</dbReference>
<dbReference type="GO" id="GO:0006633">
    <property type="term" value="P:fatty acid biosynthetic process"/>
    <property type="evidence" value="ECO:0007669"/>
    <property type="project" value="TreeGrafter"/>
</dbReference>
<evidence type="ECO:0000313" key="8">
    <source>
        <dbReference type="EMBL" id="KDN70961.1"/>
    </source>
</evidence>
<dbReference type="Pfam" id="PF08659">
    <property type="entry name" value="KR"/>
    <property type="match status" value="1"/>
</dbReference>
<feature type="domain" description="Carrier" evidence="7">
    <location>
        <begin position="975"/>
        <end position="1050"/>
    </location>
</feature>
<keyword evidence="4" id="KW-0560">Oxidoreductase</keyword>
<dbReference type="Pfam" id="PF00668">
    <property type="entry name" value="Condensation"/>
    <property type="match status" value="1"/>
</dbReference>
<dbReference type="OrthoDB" id="329835at2759"/>
<dbReference type="PANTHER" id="PTHR43775:SF20">
    <property type="entry name" value="HYBRID PKS-NRPS SYNTHETASE APDA"/>
    <property type="match status" value="1"/>
</dbReference>
<dbReference type="InterPro" id="IPR029063">
    <property type="entry name" value="SAM-dependent_MTases_sf"/>
</dbReference>
<dbReference type="InterPro" id="IPR020806">
    <property type="entry name" value="PKS_PP-bd"/>
</dbReference>
<keyword evidence="3" id="KW-0808">Transferase</keyword>
<dbReference type="Gene3D" id="3.30.559.10">
    <property type="entry name" value="Chloramphenicol acetyltransferase-like domain"/>
    <property type="match status" value="1"/>
</dbReference>
<dbReference type="eggNOG" id="KOG1202">
    <property type="taxonomic scope" value="Eukaryota"/>
</dbReference>
<keyword evidence="9" id="KW-1185">Reference proteome</keyword>
<evidence type="ECO:0000256" key="4">
    <source>
        <dbReference type="ARBA" id="ARBA00023002"/>
    </source>
</evidence>
<evidence type="ECO:0000256" key="3">
    <source>
        <dbReference type="ARBA" id="ARBA00022679"/>
    </source>
</evidence>
<dbReference type="EMBL" id="JMSE01000274">
    <property type="protein sequence ID" value="KDN70961.1"/>
    <property type="molecule type" value="Genomic_DNA"/>
</dbReference>
<dbReference type="GO" id="GO:0004312">
    <property type="term" value="F:fatty acid synthase activity"/>
    <property type="evidence" value="ECO:0007669"/>
    <property type="project" value="TreeGrafter"/>
</dbReference>
<dbReference type="InterPro" id="IPR036736">
    <property type="entry name" value="ACP-like_sf"/>
</dbReference>
<evidence type="ECO:0000259" key="7">
    <source>
        <dbReference type="PROSITE" id="PS50075"/>
    </source>
</evidence>
<dbReference type="SMART" id="SM00822">
    <property type="entry name" value="PKS_KR"/>
    <property type="match status" value="1"/>
</dbReference>
<dbReference type="Gene3D" id="3.30.559.30">
    <property type="entry name" value="Nonribosomal peptide synthetase, condensation domain"/>
    <property type="match status" value="1"/>
</dbReference>
<dbReference type="InterPro" id="IPR057326">
    <property type="entry name" value="KR_dom"/>
</dbReference>
<sequence length="1525" mass="164559">MDILEIGGGTGSATASILAIPELGFNSYTFTDISAAFFEKAKEKFALFLDRMDFRKLDISKSPAKQGFKTNAYDMIIASSVLHATPNLTETMANARTLLKPGGHVVICEATNKDHMRVGYLFGLFADWWAGVDEGRTLDPFATREEWDAIFKKTGFSGIDSATTDRESHLFPNTLLSTHAITPEQARLDEPLSAPTKPKYPQLVIVGGVASAPILKKIRELLPSRDPLVVPSLVDLAVTEVQPKATYVVLSELDSPVFEEFTDEKLAAVKKLFFGSNAGGVLWLTEDAWVSNPRQAMGIGMLRSVRLENPDVAFQCLDVDRLEELNANFLVEKILRLEEGTPENTVWTLEPEICVVNGRPQVPRIKQDSARNDRLNSVRRPILDVVDASAVPVVLQSTSPPVLVTNQISRPLGVPHDETKQTIRVHHATVKTIRVLGLGYFYIVTGTTADGAVLALSEVHASIVNVPVKHIFPIKDTSASTLLSAVAKLIAQSVVDTPSGSSALVYDPPRFCVDAIRQLAETRHVRVHVATSDASVSQAIVLHPRDTERALKQKIPDGLAALYDLSSNKHTASLSPRLARVTGCTPRGLNYVCRAEAAPVACSEAMEVSQLRLVAETISTILPLDADTIASCPVSKPVDAHDAIDAAIDWQVEARVPARVSPVDASTLFVKNKTYLLVGLSQSMGRSIATWIIKHGGQHVVLSSRNPETPESGWLEDMERLGGKITVLAMDASKAQSVDAGLATLREVHNLPPVGGVAYGPLVLKDALLNNMDLATMEMVLKSKVPGAKIFHDRFCDPNKDALDFFVMFSSAALFGGNPGQTNYTAANAYLQALGQYRRSKDLAASTIHIGAVMGIGYLTRNSREAEFQEKSDVDTLGEAEFLALFAEAVVSGRRVDGVDGMHAKKVIDMSETEIGSGIPALESRHKETIKFYHDPRFGNLKTPENRGDSADAGGGKMSVKEMLATATTMDEVRAAISESLSDKMRGVLHIPPEESVNAAAPLLDQGIDSLGAITVASWFSKQLLVDIPILRVLSGASIDDLAAEGASRLPTTAIPLVADAQDAAASSSEDASTEASGGVSTQLSTPDGAGNPVEGVIRKASMSLTQEYSYKRQASLPDVTIFHNTIGVMIEGSLSIEKLAQAVTATVARHEIFRTAFRPSELESSPTPLMHVLPTPTWGLRAVSVGSRTEAEAELAKLQKEPYDLKSGETFKIALFTWSPSSHLLVLAYHRLAGDGSTTENLVAELSQLYSCASLPPAPQYTDFAIKQRTLLSSGAMDASIAYWTGLYTPLPATLPLLPLPSVKSARGRVSWDQHTAMSRLSAVVAFRIKERTKKLRTTPMTFYLAAYAALLSDLARQEQVSIGLADTNRSSVADLSTMGYFANLLPLRLTSSDSFTATIESVKEAVRQAMSHSIVPHDLISSRLGLDNVSPQEMTHAPLFQAVFDYRQGAAESGIIGAASIVEVLASRERTPYDVVLEMSDDPTKDPLVSVKLQGSLYGEGDAEVFLGKYVDLLTKLSKGEAI</sequence>
<dbReference type="SMART" id="SM00823">
    <property type="entry name" value="PKS_PP"/>
    <property type="match status" value="1"/>
</dbReference>
<dbReference type="InterPro" id="IPR050091">
    <property type="entry name" value="PKS_NRPS_Biosynth_Enz"/>
</dbReference>
<dbReference type="InterPro" id="IPR036291">
    <property type="entry name" value="NAD(P)-bd_dom_sf"/>
</dbReference>
<dbReference type="InterPro" id="IPR013217">
    <property type="entry name" value="Methyltransf_12"/>
</dbReference>
<dbReference type="Proteomes" id="UP000027238">
    <property type="component" value="Unassembled WGS sequence"/>
</dbReference>
<dbReference type="InterPro" id="IPR023213">
    <property type="entry name" value="CAT-like_dom_sf"/>
</dbReference>
<keyword evidence="5" id="KW-0511">Multifunctional enzyme</keyword>
<dbReference type="STRING" id="1173701.A0A066XYU7"/>
<dbReference type="Gene3D" id="3.40.50.720">
    <property type="entry name" value="NAD(P)-binding Rossmann-like Domain"/>
    <property type="match status" value="2"/>
</dbReference>